<dbReference type="EMBL" id="AVOT02051435">
    <property type="protein sequence ID" value="MBW0546439.1"/>
    <property type="molecule type" value="Genomic_DNA"/>
</dbReference>
<comment type="caution">
    <text evidence="2">The sequence shown here is derived from an EMBL/GenBank/DDBJ whole genome shotgun (WGS) entry which is preliminary data.</text>
</comment>
<feature type="region of interest" description="Disordered" evidence="1">
    <location>
        <begin position="82"/>
        <end position="152"/>
    </location>
</feature>
<feature type="compositionally biased region" description="Polar residues" evidence="1">
    <location>
        <begin position="140"/>
        <end position="152"/>
    </location>
</feature>
<sequence length="403" mass="45454">MSGGCQSFPPFPKVCTKNVDVNSDPELIEGNILRAEPFPSCSKRNISVPIQRVVQSGKRGGVGNMPMPLAGGQELLLTHQELSGSGEDHTTPRREEPIFSQRQEGIGNDSSFGERRPSGVYQLQTCSRSVQRQSQRTSEAENFQEPSRKGQIQSQLVQTLPIGIQDPQIGALRSGQCIQYGQDSHGIYSQGAGKDEQDFSMQKIQEIRFVNINVELGKIEEKLTRIKLDINEFKNNNKHSAEWHKSTISKLELISDTCDRIDSKYQVQDDEMDNLSTTNINYQLDILKNHVLTVVGNTNQFAIHLARSDSERQKFKNEILAYVEQTHKNYEPNPHIPRNSKPLTEKKLSVKGILTPFLGESPLFPKDIPKLKEWPTISGEGEYNHIELIRAIDMLQEDVHIPD</sequence>
<name>A0A9Q3FWL5_9BASI</name>
<evidence type="ECO:0000256" key="1">
    <source>
        <dbReference type="SAM" id="MobiDB-lite"/>
    </source>
</evidence>
<dbReference type="AlphaFoldDB" id="A0A9Q3FWL5"/>
<protein>
    <submittedName>
        <fullName evidence="2">Uncharacterized protein</fullName>
    </submittedName>
</protein>
<feature type="compositionally biased region" description="Polar residues" evidence="1">
    <location>
        <begin position="100"/>
        <end position="111"/>
    </location>
</feature>
<organism evidence="2 3">
    <name type="scientific">Austropuccinia psidii MF-1</name>
    <dbReference type="NCBI Taxonomy" id="1389203"/>
    <lineage>
        <taxon>Eukaryota</taxon>
        <taxon>Fungi</taxon>
        <taxon>Dikarya</taxon>
        <taxon>Basidiomycota</taxon>
        <taxon>Pucciniomycotina</taxon>
        <taxon>Pucciniomycetes</taxon>
        <taxon>Pucciniales</taxon>
        <taxon>Sphaerophragmiaceae</taxon>
        <taxon>Austropuccinia</taxon>
    </lineage>
</organism>
<evidence type="ECO:0000313" key="3">
    <source>
        <dbReference type="Proteomes" id="UP000765509"/>
    </source>
</evidence>
<feature type="compositionally biased region" description="Basic and acidic residues" evidence="1">
    <location>
        <begin position="86"/>
        <end position="97"/>
    </location>
</feature>
<reference evidence="2" key="1">
    <citation type="submission" date="2021-03" db="EMBL/GenBank/DDBJ databases">
        <title>Draft genome sequence of rust myrtle Austropuccinia psidii MF-1, a brazilian biotype.</title>
        <authorList>
            <person name="Quecine M.C."/>
            <person name="Pachon D.M.R."/>
            <person name="Bonatelli M.L."/>
            <person name="Correr F.H."/>
            <person name="Franceschini L.M."/>
            <person name="Leite T.F."/>
            <person name="Margarido G.R.A."/>
            <person name="Almeida C.A."/>
            <person name="Ferrarezi J.A."/>
            <person name="Labate C.A."/>
        </authorList>
    </citation>
    <scope>NUCLEOTIDE SEQUENCE</scope>
    <source>
        <strain evidence="2">MF-1</strain>
    </source>
</reference>
<proteinExistence type="predicted"/>
<accession>A0A9Q3FWL5</accession>
<gene>
    <name evidence="2" type="ORF">O181_086154</name>
</gene>
<keyword evidence="3" id="KW-1185">Reference proteome</keyword>
<dbReference type="Proteomes" id="UP000765509">
    <property type="component" value="Unassembled WGS sequence"/>
</dbReference>
<feature type="compositionally biased region" description="Low complexity" evidence="1">
    <location>
        <begin position="127"/>
        <end position="136"/>
    </location>
</feature>
<evidence type="ECO:0000313" key="2">
    <source>
        <dbReference type="EMBL" id="MBW0546439.1"/>
    </source>
</evidence>